<feature type="region of interest" description="Disordered" evidence="1">
    <location>
        <begin position="275"/>
        <end position="382"/>
    </location>
</feature>
<name>A0AA36DL51_CYLNA</name>
<evidence type="ECO:0000313" key="2">
    <source>
        <dbReference type="EMBL" id="CAJ0588554.1"/>
    </source>
</evidence>
<gene>
    <name evidence="2" type="ORF">CYNAS_LOCUS537</name>
</gene>
<evidence type="ECO:0000313" key="3">
    <source>
        <dbReference type="Proteomes" id="UP001176961"/>
    </source>
</evidence>
<accession>A0AA36DL51</accession>
<proteinExistence type="predicted"/>
<dbReference type="EMBL" id="CATQJL010000001">
    <property type="protein sequence ID" value="CAJ0588554.1"/>
    <property type="molecule type" value="Genomic_DNA"/>
</dbReference>
<sequence length="382" mass="43242">MTTEEYELDYDEEPVVEQHASSTNPTDDGPSTKEIFGISRPPVAQLSQEDIDCLYRELRVTKESHNVRVVFVKGTDDMTRFAVEKIFAEYHPCRVEILDKSSALISFASRADCVRMMIGMTKPLRRYRATRAAEDGELTDSDGEEEEGQIKHEKGDDVALVAHSGETSKRITQDAVEVDVDAIDIPSGRWRVVTSHVPERRFMIAKFATNAEIAEARKIVANAEEDINRKRRKDVDDQGFAYTWSTEQKVRPGLNVFDEKGNELEWDYEHDTRFYDDPNAEMDKDDNKPADTDSPAPQAKVVKGRGAKKGSQLYNGIGHTLASDDLDNSAPKRRRLAGRLANVDHDEDESDDEAWQRTPSTPTPQPWDRLKGRLANRVTRQS</sequence>
<protein>
    <submittedName>
        <fullName evidence="2">Uncharacterized protein</fullName>
    </submittedName>
</protein>
<feature type="compositionally biased region" description="Basic and acidic residues" evidence="1">
    <location>
        <begin position="275"/>
        <end position="291"/>
    </location>
</feature>
<feature type="region of interest" description="Disordered" evidence="1">
    <location>
        <begin position="132"/>
        <end position="156"/>
    </location>
</feature>
<keyword evidence="3" id="KW-1185">Reference proteome</keyword>
<feature type="compositionally biased region" description="Acidic residues" evidence="1">
    <location>
        <begin position="1"/>
        <end position="15"/>
    </location>
</feature>
<feature type="compositionally biased region" description="Acidic residues" evidence="1">
    <location>
        <begin position="135"/>
        <end position="147"/>
    </location>
</feature>
<dbReference type="AlphaFoldDB" id="A0AA36DL51"/>
<evidence type="ECO:0000256" key="1">
    <source>
        <dbReference type="SAM" id="MobiDB-lite"/>
    </source>
</evidence>
<organism evidence="2 3">
    <name type="scientific">Cylicocyclus nassatus</name>
    <name type="common">Nematode worm</name>
    <dbReference type="NCBI Taxonomy" id="53992"/>
    <lineage>
        <taxon>Eukaryota</taxon>
        <taxon>Metazoa</taxon>
        <taxon>Ecdysozoa</taxon>
        <taxon>Nematoda</taxon>
        <taxon>Chromadorea</taxon>
        <taxon>Rhabditida</taxon>
        <taxon>Rhabditina</taxon>
        <taxon>Rhabditomorpha</taxon>
        <taxon>Strongyloidea</taxon>
        <taxon>Strongylidae</taxon>
        <taxon>Cylicocyclus</taxon>
    </lineage>
</organism>
<feature type="region of interest" description="Disordered" evidence="1">
    <location>
        <begin position="1"/>
        <end position="35"/>
    </location>
</feature>
<reference evidence="2" key="1">
    <citation type="submission" date="2023-07" db="EMBL/GenBank/DDBJ databases">
        <authorList>
            <consortium name="CYATHOMIX"/>
        </authorList>
    </citation>
    <scope>NUCLEOTIDE SEQUENCE</scope>
    <source>
        <strain evidence="2">N/A</strain>
    </source>
</reference>
<comment type="caution">
    <text evidence="2">The sequence shown here is derived from an EMBL/GenBank/DDBJ whole genome shotgun (WGS) entry which is preliminary data.</text>
</comment>
<dbReference type="Proteomes" id="UP001176961">
    <property type="component" value="Unassembled WGS sequence"/>
</dbReference>